<feature type="region of interest" description="Disordered" evidence="1">
    <location>
        <begin position="47"/>
        <end position="67"/>
    </location>
</feature>
<proteinExistence type="predicted"/>
<evidence type="ECO:0000256" key="1">
    <source>
        <dbReference type="SAM" id="MobiDB-lite"/>
    </source>
</evidence>
<gene>
    <name evidence="2" type="ORF">UFOVP1128_11</name>
    <name evidence="3" type="ORF">UFOVP1237_34</name>
    <name evidence="4" type="ORF">UFOVP1489_27</name>
    <name evidence="5" type="ORF">UFOVP1575_31</name>
</gene>
<evidence type="ECO:0000313" key="4">
    <source>
        <dbReference type="EMBL" id="CAB4216332.1"/>
    </source>
</evidence>
<dbReference type="EMBL" id="LR797438">
    <property type="protein sequence ID" value="CAB4216332.1"/>
    <property type="molecule type" value="Genomic_DNA"/>
</dbReference>
<dbReference type="EMBL" id="LR798418">
    <property type="protein sequence ID" value="CAB5230502.1"/>
    <property type="molecule type" value="Genomic_DNA"/>
</dbReference>
<evidence type="ECO:0000313" key="3">
    <source>
        <dbReference type="EMBL" id="CAB4192424.1"/>
    </source>
</evidence>
<accession>A0A6J5SMU5</accession>
<protein>
    <submittedName>
        <fullName evidence="4">Uncharacterized protein</fullName>
    </submittedName>
</protein>
<sequence>MYALFRSLFDAIISAVLALIGRGTTATEAAERPNLLRRGGRRITEYIRSRMQSGRAGQRSKPDTDRE</sequence>
<evidence type="ECO:0000313" key="5">
    <source>
        <dbReference type="EMBL" id="CAB5230502.1"/>
    </source>
</evidence>
<dbReference type="EMBL" id="LR797184">
    <property type="protein sequence ID" value="CAB4192424.1"/>
    <property type="molecule type" value="Genomic_DNA"/>
</dbReference>
<evidence type="ECO:0000313" key="2">
    <source>
        <dbReference type="EMBL" id="CAB4184452.1"/>
    </source>
</evidence>
<reference evidence="4" key="1">
    <citation type="submission" date="2020-05" db="EMBL/GenBank/DDBJ databases">
        <authorList>
            <person name="Chiriac C."/>
            <person name="Salcher M."/>
            <person name="Ghai R."/>
            <person name="Kavagutti S V."/>
        </authorList>
    </citation>
    <scope>NUCLEOTIDE SEQUENCE</scope>
</reference>
<name>A0A6J5SMU5_9CAUD</name>
<organism evidence="4">
    <name type="scientific">uncultured Caudovirales phage</name>
    <dbReference type="NCBI Taxonomy" id="2100421"/>
    <lineage>
        <taxon>Viruses</taxon>
        <taxon>Duplodnaviria</taxon>
        <taxon>Heunggongvirae</taxon>
        <taxon>Uroviricota</taxon>
        <taxon>Caudoviricetes</taxon>
        <taxon>Peduoviridae</taxon>
        <taxon>Maltschvirus</taxon>
        <taxon>Maltschvirus maltsch</taxon>
    </lineage>
</organism>
<dbReference type="EMBL" id="LR797065">
    <property type="protein sequence ID" value="CAB4184452.1"/>
    <property type="molecule type" value="Genomic_DNA"/>
</dbReference>